<reference evidence="7 8" key="1">
    <citation type="submission" date="2024-04" db="EMBL/GenBank/DDBJ databases">
        <authorList>
            <consortium name="Genoscope - CEA"/>
            <person name="William W."/>
        </authorList>
    </citation>
    <scope>NUCLEOTIDE SEQUENCE [LARGE SCALE GENOMIC DNA]</scope>
</reference>
<dbReference type="InterPro" id="IPR006052">
    <property type="entry name" value="TNF_dom"/>
</dbReference>
<dbReference type="PROSITE" id="PS50049">
    <property type="entry name" value="THD_2"/>
    <property type="match status" value="1"/>
</dbReference>
<keyword evidence="5" id="KW-1133">Transmembrane helix</keyword>
<evidence type="ECO:0000259" key="6">
    <source>
        <dbReference type="PROSITE" id="PS50049"/>
    </source>
</evidence>
<dbReference type="PANTHER" id="PTHR11471:SF13">
    <property type="entry name" value="TNF FAMILY PROFILE DOMAIN-CONTAINING PROTEIN"/>
    <property type="match status" value="1"/>
</dbReference>
<dbReference type="AlphaFoldDB" id="A0AAV2HRD1"/>
<proteinExistence type="inferred from homology"/>
<protein>
    <recommendedName>
        <fullName evidence="6">THD domain-containing protein</fullName>
    </recommendedName>
</protein>
<evidence type="ECO:0000313" key="8">
    <source>
        <dbReference type="Proteomes" id="UP001497497"/>
    </source>
</evidence>
<evidence type="ECO:0000256" key="1">
    <source>
        <dbReference type="ARBA" id="ARBA00004370"/>
    </source>
</evidence>
<evidence type="ECO:0000256" key="4">
    <source>
        <dbReference type="ARBA" id="ARBA00023136"/>
    </source>
</evidence>
<dbReference type="Proteomes" id="UP001497497">
    <property type="component" value="Unassembled WGS sequence"/>
</dbReference>
<sequence>MGEPAQKKEVAESTILKIKANILRKLPLILSMIAIVCVLSSIYVSLTVSRNSATTKLSKDSIMNKDIFSKLQSVDIVQNDRKQPPLSGPSTRCTPVSAHKFLNSPTKKSDPDYTNSHLLAPMNMECFDYREHARGVMVTDEGLVVQHHGLYFVYSNIYLSPGTNQNPKDVSFQTRYHYVNRVSPNHPMNTGVLMRCAFTQCPNCIEGGRTSYAGGFFYLKANDIIRVTVSGEGLVTFDNKSSFLGLYMLAHNEN</sequence>
<evidence type="ECO:0000256" key="3">
    <source>
        <dbReference type="ARBA" id="ARBA00022514"/>
    </source>
</evidence>
<evidence type="ECO:0000313" key="7">
    <source>
        <dbReference type="EMBL" id="CAL1536014.1"/>
    </source>
</evidence>
<comment type="subcellular location">
    <subcellularLocation>
        <location evidence="1">Membrane</location>
    </subcellularLocation>
</comment>
<keyword evidence="5" id="KW-0812">Transmembrane</keyword>
<keyword evidence="4 5" id="KW-0472">Membrane</keyword>
<dbReference type="EMBL" id="CAXITT010000217">
    <property type="protein sequence ID" value="CAL1536014.1"/>
    <property type="molecule type" value="Genomic_DNA"/>
</dbReference>
<organism evidence="7 8">
    <name type="scientific">Lymnaea stagnalis</name>
    <name type="common">Great pond snail</name>
    <name type="synonym">Helix stagnalis</name>
    <dbReference type="NCBI Taxonomy" id="6523"/>
    <lineage>
        <taxon>Eukaryota</taxon>
        <taxon>Metazoa</taxon>
        <taxon>Spiralia</taxon>
        <taxon>Lophotrochozoa</taxon>
        <taxon>Mollusca</taxon>
        <taxon>Gastropoda</taxon>
        <taxon>Heterobranchia</taxon>
        <taxon>Euthyneura</taxon>
        <taxon>Panpulmonata</taxon>
        <taxon>Hygrophila</taxon>
        <taxon>Lymnaeoidea</taxon>
        <taxon>Lymnaeidae</taxon>
        <taxon>Lymnaea</taxon>
    </lineage>
</organism>
<comment type="caution">
    <text evidence="7">The sequence shown here is derived from an EMBL/GenBank/DDBJ whole genome shotgun (WGS) entry which is preliminary data.</text>
</comment>
<dbReference type="GO" id="GO:0005164">
    <property type="term" value="F:tumor necrosis factor receptor binding"/>
    <property type="evidence" value="ECO:0007669"/>
    <property type="project" value="InterPro"/>
</dbReference>
<dbReference type="SMART" id="SM00207">
    <property type="entry name" value="TNF"/>
    <property type="match status" value="1"/>
</dbReference>
<dbReference type="GO" id="GO:0005615">
    <property type="term" value="C:extracellular space"/>
    <property type="evidence" value="ECO:0007669"/>
    <property type="project" value="UniProtKB-KW"/>
</dbReference>
<dbReference type="Gene3D" id="2.60.120.40">
    <property type="match status" value="1"/>
</dbReference>
<keyword evidence="8" id="KW-1185">Reference proteome</keyword>
<comment type="similarity">
    <text evidence="2">Belongs to the tumor necrosis factor family.</text>
</comment>
<feature type="domain" description="THD" evidence="6">
    <location>
        <begin position="96"/>
        <end position="249"/>
    </location>
</feature>
<dbReference type="PANTHER" id="PTHR11471">
    <property type="entry name" value="TUMOR NECROSIS FACTOR FAMILY MEMBER"/>
    <property type="match status" value="1"/>
</dbReference>
<dbReference type="Pfam" id="PF00229">
    <property type="entry name" value="TNF"/>
    <property type="match status" value="1"/>
</dbReference>
<accession>A0AAV2HRD1</accession>
<gene>
    <name evidence="7" type="ORF">GSLYS_00009927001</name>
</gene>
<dbReference type="SUPFAM" id="SSF49842">
    <property type="entry name" value="TNF-like"/>
    <property type="match status" value="1"/>
</dbReference>
<name>A0AAV2HRD1_LYMST</name>
<keyword evidence="3" id="KW-0202">Cytokine</keyword>
<dbReference type="InterPro" id="IPR008983">
    <property type="entry name" value="Tumour_necrosis_fac-like_dom"/>
</dbReference>
<evidence type="ECO:0000256" key="5">
    <source>
        <dbReference type="SAM" id="Phobius"/>
    </source>
</evidence>
<dbReference type="GO" id="GO:0016020">
    <property type="term" value="C:membrane"/>
    <property type="evidence" value="ECO:0007669"/>
    <property type="project" value="UniProtKB-SubCell"/>
</dbReference>
<evidence type="ECO:0000256" key="2">
    <source>
        <dbReference type="ARBA" id="ARBA00008670"/>
    </source>
</evidence>
<feature type="transmembrane region" description="Helical" evidence="5">
    <location>
        <begin position="26"/>
        <end position="46"/>
    </location>
</feature>
<dbReference type="GO" id="GO:0006955">
    <property type="term" value="P:immune response"/>
    <property type="evidence" value="ECO:0007669"/>
    <property type="project" value="InterPro"/>
</dbReference>
<dbReference type="GO" id="GO:0005125">
    <property type="term" value="F:cytokine activity"/>
    <property type="evidence" value="ECO:0007669"/>
    <property type="project" value="UniProtKB-KW"/>
</dbReference>